<reference evidence="1 2" key="1">
    <citation type="submission" date="2020-08" db="EMBL/GenBank/DDBJ databases">
        <title>Functional genomics of gut bacteria from endangered species of beetles.</title>
        <authorList>
            <person name="Carlos-Shanley C."/>
        </authorList>
    </citation>
    <scope>NUCLEOTIDE SEQUENCE [LARGE SCALE GENOMIC DNA]</scope>
    <source>
        <strain evidence="1 2">S00179</strain>
    </source>
</reference>
<organism evidence="1 2">
    <name type="scientific">Pseudomonas nitroreducens</name>
    <dbReference type="NCBI Taxonomy" id="46680"/>
    <lineage>
        <taxon>Bacteria</taxon>
        <taxon>Pseudomonadati</taxon>
        <taxon>Pseudomonadota</taxon>
        <taxon>Gammaproteobacteria</taxon>
        <taxon>Pseudomonadales</taxon>
        <taxon>Pseudomonadaceae</taxon>
        <taxon>Pseudomonas</taxon>
    </lineage>
</organism>
<name>A0A7W7KN29_PSENT</name>
<sequence>MKDLVSPGFFQGIALPVTHGLPLSVWATRAPPFDNRLLDSDHPSGEPTRYLLDPLASKYVTKPEGIVPPGMLPPEEIQVRAAIIELMNAALAISETSWLSSFFYTKRYERIAETLDEAELTLRNLATRSPLHMAALKRCSLYCVEGLQREYLLSFIRPDWRLTDDR</sequence>
<dbReference type="RefSeq" id="WP_184592667.1">
    <property type="nucleotide sequence ID" value="NZ_JACHLI010000018.1"/>
</dbReference>
<comment type="caution">
    <text evidence="1">The sequence shown here is derived from an EMBL/GenBank/DDBJ whole genome shotgun (WGS) entry which is preliminary data.</text>
</comment>
<evidence type="ECO:0000313" key="2">
    <source>
        <dbReference type="Proteomes" id="UP000566995"/>
    </source>
</evidence>
<gene>
    <name evidence="1" type="ORF">HNP46_004199</name>
</gene>
<proteinExistence type="predicted"/>
<dbReference type="AlphaFoldDB" id="A0A7W7KN29"/>
<evidence type="ECO:0000313" key="1">
    <source>
        <dbReference type="EMBL" id="MBB4865318.1"/>
    </source>
</evidence>
<accession>A0A7W7KN29</accession>
<protein>
    <submittedName>
        <fullName evidence="1">Uncharacterized protein</fullName>
    </submittedName>
</protein>
<dbReference type="Proteomes" id="UP000566995">
    <property type="component" value="Unassembled WGS sequence"/>
</dbReference>
<dbReference type="EMBL" id="JACHLI010000018">
    <property type="protein sequence ID" value="MBB4865318.1"/>
    <property type="molecule type" value="Genomic_DNA"/>
</dbReference>